<feature type="compositionally biased region" description="Basic and acidic residues" evidence="1">
    <location>
        <begin position="35"/>
        <end position="49"/>
    </location>
</feature>
<protein>
    <submittedName>
        <fullName evidence="2">Uncharacterized protein</fullName>
    </submittedName>
</protein>
<reference evidence="2 3" key="1">
    <citation type="submission" date="2020-04" db="EMBL/GenBank/DDBJ databases">
        <title>Knoellia sp. isolate from air conditioner.</title>
        <authorList>
            <person name="Chea S."/>
            <person name="Kim D.-U."/>
        </authorList>
    </citation>
    <scope>NUCLEOTIDE SEQUENCE [LARGE SCALE GENOMIC DNA]</scope>
    <source>
        <strain evidence="2 3">DB2414S</strain>
    </source>
</reference>
<name>A0A849HBU9_9MICO</name>
<gene>
    <name evidence="2" type="ORF">HJG52_00710</name>
</gene>
<dbReference type="Proteomes" id="UP000588586">
    <property type="component" value="Unassembled WGS sequence"/>
</dbReference>
<comment type="caution">
    <text evidence="2">The sequence shown here is derived from an EMBL/GenBank/DDBJ whole genome shotgun (WGS) entry which is preliminary data.</text>
</comment>
<evidence type="ECO:0000313" key="3">
    <source>
        <dbReference type="Proteomes" id="UP000588586"/>
    </source>
</evidence>
<proteinExistence type="predicted"/>
<accession>A0A849HBU9</accession>
<feature type="compositionally biased region" description="Low complexity" evidence="1">
    <location>
        <begin position="1"/>
        <end position="10"/>
    </location>
</feature>
<dbReference type="RefSeq" id="WP_171241672.1">
    <property type="nucleotide sequence ID" value="NZ_JABEPQ010000001.1"/>
</dbReference>
<keyword evidence="3" id="KW-1185">Reference proteome</keyword>
<evidence type="ECO:0000313" key="2">
    <source>
        <dbReference type="EMBL" id="NNM44529.1"/>
    </source>
</evidence>
<dbReference type="AlphaFoldDB" id="A0A849HBU9"/>
<dbReference type="EMBL" id="JABEPQ010000001">
    <property type="protein sequence ID" value="NNM44529.1"/>
    <property type="molecule type" value="Genomic_DNA"/>
</dbReference>
<sequence>MRFQGTSSRPSPRRTSARRGSPSREACKRVYTARHGLEEERRGLEDARSRPVSGSRASGTTEALLGLQRRGEGLDEGQED</sequence>
<feature type="region of interest" description="Disordered" evidence="1">
    <location>
        <begin position="1"/>
        <end position="80"/>
    </location>
</feature>
<evidence type="ECO:0000256" key="1">
    <source>
        <dbReference type="SAM" id="MobiDB-lite"/>
    </source>
</evidence>
<organism evidence="2 3">
    <name type="scientific">Knoellia koreensis</name>
    <dbReference type="NCBI Taxonomy" id="2730921"/>
    <lineage>
        <taxon>Bacteria</taxon>
        <taxon>Bacillati</taxon>
        <taxon>Actinomycetota</taxon>
        <taxon>Actinomycetes</taxon>
        <taxon>Micrococcales</taxon>
        <taxon>Intrasporangiaceae</taxon>
        <taxon>Knoellia</taxon>
    </lineage>
</organism>